<gene>
    <name evidence="2" type="ORF">CBOVIS_LOCUS6219</name>
</gene>
<evidence type="ECO:0000313" key="3">
    <source>
        <dbReference type="Proteomes" id="UP000494206"/>
    </source>
</evidence>
<name>A0A8S1ERI6_9PELO</name>
<dbReference type="EMBL" id="CADEPM010000004">
    <property type="protein sequence ID" value="CAB3403803.1"/>
    <property type="molecule type" value="Genomic_DNA"/>
</dbReference>
<dbReference type="InterPro" id="IPR029058">
    <property type="entry name" value="AB_hydrolase_fold"/>
</dbReference>
<dbReference type="Proteomes" id="UP000494206">
    <property type="component" value="Unassembled WGS sequence"/>
</dbReference>
<organism evidence="2 3">
    <name type="scientific">Caenorhabditis bovis</name>
    <dbReference type="NCBI Taxonomy" id="2654633"/>
    <lineage>
        <taxon>Eukaryota</taxon>
        <taxon>Metazoa</taxon>
        <taxon>Ecdysozoa</taxon>
        <taxon>Nematoda</taxon>
        <taxon>Chromadorea</taxon>
        <taxon>Rhabditida</taxon>
        <taxon>Rhabditina</taxon>
        <taxon>Rhabditomorpha</taxon>
        <taxon>Rhabditoidea</taxon>
        <taxon>Rhabditidae</taxon>
        <taxon>Peloderinae</taxon>
        <taxon>Caenorhabditis</taxon>
    </lineage>
</organism>
<dbReference type="InterPro" id="IPR002925">
    <property type="entry name" value="Dienelactn_hydro"/>
</dbReference>
<dbReference type="OrthoDB" id="17560at2759"/>
<sequence length="241" mass="26486">MTVIHKVVEYKTNDSAIFEGDLYIPSGARKLGAVLVFPAFRGITHFEKEQAEKLANLGYIAFCADVYGKNIRPQTVEEAFATMNAIKNDRQGVLKSRMMAALETLKRVKAVDPNRIAAIGYCFGGLCALDMARYNVGLKAAVSYHGTLLPIDGLPLDPIATAVQIHHGDADPHVGQEQVVGIHEEMRKRNADFVFVSHGNAMHAFTEPEADLLQRAGVGYNAKAAKRSWEMTLNLLDEVFV</sequence>
<evidence type="ECO:0000259" key="1">
    <source>
        <dbReference type="Pfam" id="PF01738"/>
    </source>
</evidence>
<dbReference type="AlphaFoldDB" id="A0A8S1ERI6"/>
<keyword evidence="3" id="KW-1185">Reference proteome</keyword>
<dbReference type="SUPFAM" id="SSF53474">
    <property type="entry name" value="alpha/beta-Hydrolases"/>
    <property type="match status" value="1"/>
</dbReference>
<dbReference type="Pfam" id="PF01738">
    <property type="entry name" value="DLH"/>
    <property type="match status" value="1"/>
</dbReference>
<comment type="caution">
    <text evidence="2">The sequence shown here is derived from an EMBL/GenBank/DDBJ whole genome shotgun (WGS) entry which is preliminary data.</text>
</comment>
<feature type="domain" description="Dienelactone hydrolase" evidence="1">
    <location>
        <begin position="19"/>
        <end position="239"/>
    </location>
</feature>
<dbReference type="GO" id="GO:0016787">
    <property type="term" value="F:hydrolase activity"/>
    <property type="evidence" value="ECO:0007669"/>
    <property type="project" value="InterPro"/>
</dbReference>
<accession>A0A8S1ERI6</accession>
<reference evidence="2 3" key="1">
    <citation type="submission" date="2020-04" db="EMBL/GenBank/DDBJ databases">
        <authorList>
            <person name="Laetsch R D."/>
            <person name="Stevens L."/>
            <person name="Kumar S."/>
            <person name="Blaxter L. M."/>
        </authorList>
    </citation>
    <scope>NUCLEOTIDE SEQUENCE [LARGE SCALE GENOMIC DNA]</scope>
</reference>
<protein>
    <recommendedName>
        <fullName evidence="1">Dienelactone hydrolase domain-containing protein</fullName>
    </recommendedName>
</protein>
<dbReference type="Gene3D" id="3.40.50.1820">
    <property type="entry name" value="alpha/beta hydrolase"/>
    <property type="match status" value="1"/>
</dbReference>
<dbReference type="InterPro" id="IPR050261">
    <property type="entry name" value="FrsA_esterase"/>
</dbReference>
<evidence type="ECO:0000313" key="2">
    <source>
        <dbReference type="EMBL" id="CAB3403803.1"/>
    </source>
</evidence>
<proteinExistence type="predicted"/>
<dbReference type="PANTHER" id="PTHR22946">
    <property type="entry name" value="DIENELACTONE HYDROLASE DOMAIN-CONTAINING PROTEIN-RELATED"/>
    <property type="match status" value="1"/>
</dbReference>
<dbReference type="PANTHER" id="PTHR22946:SF0">
    <property type="entry name" value="DIENELACTONE HYDROLASE DOMAIN-CONTAINING PROTEIN"/>
    <property type="match status" value="1"/>
</dbReference>